<feature type="domain" description="RING-type" evidence="7">
    <location>
        <begin position="57"/>
        <end position="103"/>
    </location>
</feature>
<evidence type="ECO:0000259" key="7">
    <source>
        <dbReference type="PROSITE" id="PS50089"/>
    </source>
</evidence>
<dbReference type="GO" id="GO:0008270">
    <property type="term" value="F:zinc ion binding"/>
    <property type="evidence" value="ECO:0007669"/>
    <property type="project" value="UniProtKB-KW"/>
</dbReference>
<dbReference type="AlphaFoldDB" id="A0ABD1ZSP7"/>
<accession>A0ABD1ZSP7</accession>
<keyword evidence="1" id="KW-0479">Metal-binding</keyword>
<keyword evidence="2 4" id="KW-0863">Zinc-finger</keyword>
<evidence type="ECO:0000256" key="6">
    <source>
        <dbReference type="SAM" id="Phobius"/>
    </source>
</evidence>
<dbReference type="Gene3D" id="3.30.40.10">
    <property type="entry name" value="Zinc/RING finger domain, C3HC4 (zinc finger)"/>
    <property type="match status" value="1"/>
</dbReference>
<evidence type="ECO:0008006" key="11">
    <source>
        <dbReference type="Google" id="ProtNLM"/>
    </source>
</evidence>
<dbReference type="Pfam" id="PF12906">
    <property type="entry name" value="RINGv"/>
    <property type="match status" value="1"/>
</dbReference>
<evidence type="ECO:0000256" key="1">
    <source>
        <dbReference type="ARBA" id="ARBA00022723"/>
    </source>
</evidence>
<proteinExistence type="predicted"/>
<protein>
    <recommendedName>
        <fullName evidence="11">RING-CH-type domain-containing protein</fullName>
    </recommendedName>
</protein>
<evidence type="ECO:0000313" key="9">
    <source>
        <dbReference type="EMBL" id="KAL2653976.1"/>
    </source>
</evidence>
<reference evidence="9 10" key="1">
    <citation type="submission" date="2024-09" db="EMBL/GenBank/DDBJ databases">
        <title>Chromosome-scale assembly of Riccia fluitans.</title>
        <authorList>
            <person name="Paukszto L."/>
            <person name="Sawicki J."/>
            <person name="Karawczyk K."/>
            <person name="Piernik-Szablinska J."/>
            <person name="Szczecinska M."/>
            <person name="Mazdziarz M."/>
        </authorList>
    </citation>
    <scope>NUCLEOTIDE SEQUENCE [LARGE SCALE GENOMIC DNA]</scope>
    <source>
        <strain evidence="9">Rf_01</strain>
        <tissue evidence="9">Aerial parts of the thallus</tissue>
    </source>
</reference>
<dbReference type="SMART" id="SM00744">
    <property type="entry name" value="RINGv"/>
    <property type="match status" value="1"/>
</dbReference>
<comment type="caution">
    <text evidence="9">The sequence shown here is derived from an EMBL/GenBank/DDBJ whole genome shotgun (WGS) entry which is preliminary data.</text>
</comment>
<keyword evidence="10" id="KW-1185">Reference proteome</keyword>
<feature type="transmembrane region" description="Helical" evidence="6">
    <location>
        <begin position="166"/>
        <end position="187"/>
    </location>
</feature>
<evidence type="ECO:0000256" key="5">
    <source>
        <dbReference type="SAM" id="MobiDB-lite"/>
    </source>
</evidence>
<dbReference type="InterPro" id="IPR013083">
    <property type="entry name" value="Znf_RING/FYVE/PHD"/>
</dbReference>
<organism evidence="9 10">
    <name type="scientific">Riccia fluitans</name>
    <dbReference type="NCBI Taxonomy" id="41844"/>
    <lineage>
        <taxon>Eukaryota</taxon>
        <taxon>Viridiplantae</taxon>
        <taxon>Streptophyta</taxon>
        <taxon>Embryophyta</taxon>
        <taxon>Marchantiophyta</taxon>
        <taxon>Marchantiopsida</taxon>
        <taxon>Marchantiidae</taxon>
        <taxon>Marchantiales</taxon>
        <taxon>Ricciaceae</taxon>
        <taxon>Riccia</taxon>
    </lineage>
</organism>
<keyword evidence="6" id="KW-1133">Transmembrane helix</keyword>
<dbReference type="SUPFAM" id="SSF57850">
    <property type="entry name" value="RING/U-box"/>
    <property type="match status" value="1"/>
</dbReference>
<evidence type="ECO:0000256" key="2">
    <source>
        <dbReference type="ARBA" id="ARBA00022771"/>
    </source>
</evidence>
<dbReference type="Proteomes" id="UP001605036">
    <property type="component" value="Unassembled WGS sequence"/>
</dbReference>
<feature type="region of interest" description="Disordered" evidence="5">
    <location>
        <begin position="1"/>
        <end position="42"/>
    </location>
</feature>
<evidence type="ECO:0000259" key="8">
    <source>
        <dbReference type="PROSITE" id="PS51292"/>
    </source>
</evidence>
<name>A0ABD1ZSP7_9MARC</name>
<evidence type="ECO:0000256" key="4">
    <source>
        <dbReference type="PROSITE-ProRule" id="PRU00175"/>
    </source>
</evidence>
<dbReference type="PANTHER" id="PTHR46214:SF16">
    <property type="entry name" value="OS10G0481450 PROTEIN"/>
    <property type="match status" value="1"/>
</dbReference>
<dbReference type="InterPro" id="IPR001841">
    <property type="entry name" value="Znf_RING"/>
</dbReference>
<dbReference type="EMBL" id="JBHFFA010000001">
    <property type="protein sequence ID" value="KAL2653976.1"/>
    <property type="molecule type" value="Genomic_DNA"/>
</dbReference>
<dbReference type="PROSITE" id="PS50089">
    <property type="entry name" value="ZF_RING_2"/>
    <property type="match status" value="1"/>
</dbReference>
<dbReference type="PANTHER" id="PTHR46214">
    <property type="entry name" value="ZINC FINGER, RING-CH-TYPE"/>
    <property type="match status" value="1"/>
</dbReference>
<sequence>MENSQVNIDEGSAAADESHNQVAEISAAATDGADDEPNSNTTTISTLSVENSVGNYCRICQQQTEEAVVELGCQCPGELERVHRTCMEQWFRSRHRNVCEVCRQVATNAPIQEFTVGFLGFAALAIAHSMPWPVKTLLKVAARLFVVGAFTLLSRPMRSSVSTRNIGIALVSTGLAVIVAVLVLSFCRHRRRS</sequence>
<keyword evidence="6" id="KW-0812">Transmembrane</keyword>
<dbReference type="InterPro" id="IPR011016">
    <property type="entry name" value="Znf_RING-CH"/>
</dbReference>
<gene>
    <name evidence="9" type="ORF">R1flu_022104</name>
</gene>
<feature type="domain" description="RING-CH-type" evidence="8">
    <location>
        <begin position="49"/>
        <end position="109"/>
    </location>
</feature>
<keyword evidence="3" id="KW-0862">Zinc</keyword>
<dbReference type="PROSITE" id="PS51292">
    <property type="entry name" value="ZF_RING_CH"/>
    <property type="match status" value="1"/>
</dbReference>
<evidence type="ECO:0000256" key="3">
    <source>
        <dbReference type="ARBA" id="ARBA00022833"/>
    </source>
</evidence>
<keyword evidence="6" id="KW-0472">Membrane</keyword>
<evidence type="ECO:0000313" key="10">
    <source>
        <dbReference type="Proteomes" id="UP001605036"/>
    </source>
</evidence>